<reference evidence="9" key="1">
    <citation type="submission" date="2019-11" db="EMBL/GenBank/DDBJ databases">
        <title>Microbial mats filling the niche in hypersaline microbial mats.</title>
        <authorList>
            <person name="Wong H.L."/>
            <person name="Macleod F.I."/>
            <person name="White R.A. III"/>
            <person name="Burns B.P."/>
        </authorList>
    </citation>
    <scope>NUCLEOTIDE SEQUENCE</scope>
    <source>
        <strain evidence="9">Rbin_158</strain>
    </source>
</reference>
<dbReference type="PANTHER" id="PTHR37485:SF1">
    <property type="entry name" value="CELL DIVISION PROTEIN FTSB"/>
    <property type="match status" value="1"/>
</dbReference>
<evidence type="ECO:0000256" key="2">
    <source>
        <dbReference type="ARBA" id="ARBA00022618"/>
    </source>
</evidence>
<evidence type="ECO:0008006" key="11">
    <source>
        <dbReference type="Google" id="ProtNLM"/>
    </source>
</evidence>
<keyword evidence="7" id="KW-0175">Coiled coil</keyword>
<dbReference type="InterPro" id="IPR023081">
    <property type="entry name" value="Cell_div_FtsB"/>
</dbReference>
<feature type="transmembrane region" description="Helical" evidence="8">
    <location>
        <begin position="25"/>
        <end position="45"/>
    </location>
</feature>
<evidence type="ECO:0000256" key="1">
    <source>
        <dbReference type="ARBA" id="ARBA00022475"/>
    </source>
</evidence>
<evidence type="ECO:0000256" key="3">
    <source>
        <dbReference type="ARBA" id="ARBA00022692"/>
    </source>
</evidence>
<organism evidence="9 10">
    <name type="scientific">candidate division KSB3 bacterium</name>
    <dbReference type="NCBI Taxonomy" id="2044937"/>
    <lineage>
        <taxon>Bacteria</taxon>
        <taxon>candidate division KSB3</taxon>
    </lineage>
</organism>
<dbReference type="AlphaFoldDB" id="A0A9D5Q518"/>
<dbReference type="Proteomes" id="UP000649604">
    <property type="component" value="Unassembled WGS sequence"/>
</dbReference>
<dbReference type="GO" id="GO:0043093">
    <property type="term" value="P:FtsZ-dependent cytokinesis"/>
    <property type="evidence" value="ECO:0007669"/>
    <property type="project" value="TreeGrafter"/>
</dbReference>
<dbReference type="PANTHER" id="PTHR37485">
    <property type="entry name" value="CELL DIVISION PROTEIN FTSB"/>
    <property type="match status" value="1"/>
</dbReference>
<dbReference type="InterPro" id="IPR007060">
    <property type="entry name" value="FtsL/DivIC"/>
</dbReference>
<evidence type="ECO:0000256" key="8">
    <source>
        <dbReference type="SAM" id="Phobius"/>
    </source>
</evidence>
<sequence length="114" mass="12658">MGRSTSSQTPNASDSPPAPPIWKDLSVLGCIVSGIVLGLVVLALFSPETGIPKVREVQQIKAQLEADIDQLQTQNVQIQREIEAMRTDPFWQEKIAREELNMALPGEIIYKFPE</sequence>
<gene>
    <name evidence="9" type="ORF">GF339_06020</name>
</gene>
<evidence type="ECO:0000256" key="6">
    <source>
        <dbReference type="ARBA" id="ARBA00023306"/>
    </source>
</evidence>
<keyword evidence="5 8" id="KW-0472">Membrane</keyword>
<evidence type="ECO:0000256" key="7">
    <source>
        <dbReference type="SAM" id="Coils"/>
    </source>
</evidence>
<keyword evidence="1" id="KW-1003">Cell membrane</keyword>
<dbReference type="EMBL" id="WJJP01000189">
    <property type="protein sequence ID" value="MBD3324120.1"/>
    <property type="molecule type" value="Genomic_DNA"/>
</dbReference>
<feature type="coiled-coil region" evidence="7">
    <location>
        <begin position="54"/>
        <end position="88"/>
    </location>
</feature>
<proteinExistence type="predicted"/>
<accession>A0A9D5Q518</accession>
<keyword evidence="2" id="KW-0132">Cell division</keyword>
<dbReference type="GO" id="GO:0030428">
    <property type="term" value="C:cell septum"/>
    <property type="evidence" value="ECO:0007669"/>
    <property type="project" value="TreeGrafter"/>
</dbReference>
<evidence type="ECO:0000256" key="4">
    <source>
        <dbReference type="ARBA" id="ARBA00022989"/>
    </source>
</evidence>
<name>A0A9D5Q518_9BACT</name>
<evidence type="ECO:0000313" key="10">
    <source>
        <dbReference type="Proteomes" id="UP000649604"/>
    </source>
</evidence>
<keyword evidence="6" id="KW-0131">Cell cycle</keyword>
<keyword evidence="4 8" id="KW-1133">Transmembrane helix</keyword>
<protein>
    <recommendedName>
        <fullName evidence="11">Septum formation initiator</fullName>
    </recommendedName>
</protein>
<evidence type="ECO:0000313" key="9">
    <source>
        <dbReference type="EMBL" id="MBD3324120.1"/>
    </source>
</evidence>
<evidence type="ECO:0000256" key="5">
    <source>
        <dbReference type="ARBA" id="ARBA00023136"/>
    </source>
</evidence>
<keyword evidence="3 8" id="KW-0812">Transmembrane</keyword>
<comment type="caution">
    <text evidence="9">The sequence shown here is derived from an EMBL/GenBank/DDBJ whole genome shotgun (WGS) entry which is preliminary data.</text>
</comment>
<dbReference type="Pfam" id="PF04977">
    <property type="entry name" value="DivIC"/>
    <property type="match status" value="1"/>
</dbReference>